<proteinExistence type="predicted"/>
<sequence length="120" mass="14411">MYITYETAQWANDVKETMSRTTTNCLKVFLVSYSNQNLCQPNLLVYLISKSWMILKSTKVDKEEKHREIRNLYRIFSNAYCTVALVPEFRYLSYDEDKARISSLLYQKDMLQQHEWFKSL</sequence>
<accession>A0AAD5KX59</accession>
<reference evidence="1" key="1">
    <citation type="journal article" date="2022" name="IScience">
        <title>Evolution of zygomycete secretomes and the origins of terrestrial fungal ecologies.</title>
        <authorList>
            <person name="Chang Y."/>
            <person name="Wang Y."/>
            <person name="Mondo S."/>
            <person name="Ahrendt S."/>
            <person name="Andreopoulos W."/>
            <person name="Barry K."/>
            <person name="Beard J."/>
            <person name="Benny G.L."/>
            <person name="Blankenship S."/>
            <person name="Bonito G."/>
            <person name="Cuomo C."/>
            <person name="Desiro A."/>
            <person name="Gervers K.A."/>
            <person name="Hundley H."/>
            <person name="Kuo A."/>
            <person name="LaButti K."/>
            <person name="Lang B.F."/>
            <person name="Lipzen A."/>
            <person name="O'Donnell K."/>
            <person name="Pangilinan J."/>
            <person name="Reynolds N."/>
            <person name="Sandor L."/>
            <person name="Smith M.E."/>
            <person name="Tsang A."/>
            <person name="Grigoriev I.V."/>
            <person name="Stajich J.E."/>
            <person name="Spatafora J.W."/>
        </authorList>
    </citation>
    <scope>NUCLEOTIDE SEQUENCE</scope>
    <source>
        <strain evidence="1">RSA 2281</strain>
    </source>
</reference>
<protein>
    <submittedName>
        <fullName evidence="1">Uncharacterized protein</fullName>
    </submittedName>
</protein>
<dbReference type="Proteomes" id="UP001209540">
    <property type="component" value="Unassembled WGS sequence"/>
</dbReference>
<evidence type="ECO:0000313" key="2">
    <source>
        <dbReference type="Proteomes" id="UP001209540"/>
    </source>
</evidence>
<keyword evidence="2" id="KW-1185">Reference proteome</keyword>
<evidence type="ECO:0000313" key="1">
    <source>
        <dbReference type="EMBL" id="KAI9277145.1"/>
    </source>
</evidence>
<reference evidence="1" key="2">
    <citation type="submission" date="2023-02" db="EMBL/GenBank/DDBJ databases">
        <authorList>
            <consortium name="DOE Joint Genome Institute"/>
            <person name="Mondo S.J."/>
            <person name="Chang Y."/>
            <person name="Wang Y."/>
            <person name="Ahrendt S."/>
            <person name="Andreopoulos W."/>
            <person name="Barry K."/>
            <person name="Beard J."/>
            <person name="Benny G.L."/>
            <person name="Blankenship S."/>
            <person name="Bonito G."/>
            <person name="Cuomo C."/>
            <person name="Desiro A."/>
            <person name="Gervers K.A."/>
            <person name="Hundley H."/>
            <person name="Kuo A."/>
            <person name="LaButti K."/>
            <person name="Lang B.F."/>
            <person name="Lipzen A."/>
            <person name="O'Donnell K."/>
            <person name="Pangilinan J."/>
            <person name="Reynolds N."/>
            <person name="Sandor L."/>
            <person name="Smith M.W."/>
            <person name="Tsang A."/>
            <person name="Grigoriev I.V."/>
            <person name="Stajich J.E."/>
            <person name="Spatafora J.W."/>
        </authorList>
    </citation>
    <scope>NUCLEOTIDE SEQUENCE</scope>
    <source>
        <strain evidence="1">RSA 2281</strain>
    </source>
</reference>
<dbReference type="EMBL" id="JAIXMP010000002">
    <property type="protein sequence ID" value="KAI9277145.1"/>
    <property type="molecule type" value="Genomic_DNA"/>
</dbReference>
<gene>
    <name evidence="1" type="ORF">BDA99DRAFT_532225</name>
</gene>
<dbReference type="AlphaFoldDB" id="A0AAD5KX59"/>
<name>A0AAD5KX59_9FUNG</name>
<organism evidence="1 2">
    <name type="scientific">Phascolomyces articulosus</name>
    <dbReference type="NCBI Taxonomy" id="60185"/>
    <lineage>
        <taxon>Eukaryota</taxon>
        <taxon>Fungi</taxon>
        <taxon>Fungi incertae sedis</taxon>
        <taxon>Mucoromycota</taxon>
        <taxon>Mucoromycotina</taxon>
        <taxon>Mucoromycetes</taxon>
        <taxon>Mucorales</taxon>
        <taxon>Lichtheimiaceae</taxon>
        <taxon>Phascolomyces</taxon>
    </lineage>
</organism>
<comment type="caution">
    <text evidence="1">The sequence shown here is derived from an EMBL/GenBank/DDBJ whole genome shotgun (WGS) entry which is preliminary data.</text>
</comment>